<organism evidence="1 2">
    <name type="scientific">Blastopirellula marina DSM 3645</name>
    <dbReference type="NCBI Taxonomy" id="314230"/>
    <lineage>
        <taxon>Bacteria</taxon>
        <taxon>Pseudomonadati</taxon>
        <taxon>Planctomycetota</taxon>
        <taxon>Planctomycetia</taxon>
        <taxon>Pirellulales</taxon>
        <taxon>Pirellulaceae</taxon>
        <taxon>Blastopirellula</taxon>
    </lineage>
</organism>
<evidence type="ECO:0000313" key="2">
    <source>
        <dbReference type="Proteomes" id="UP000004358"/>
    </source>
</evidence>
<dbReference type="EMBL" id="AANZ01000001">
    <property type="protein sequence ID" value="EAQ82793.1"/>
    <property type="molecule type" value="Genomic_DNA"/>
</dbReference>
<dbReference type="HOGENOM" id="CLU_2731952_0_0_0"/>
<dbReference type="Proteomes" id="UP000004358">
    <property type="component" value="Unassembled WGS sequence"/>
</dbReference>
<dbReference type="AlphaFoldDB" id="A3ZM10"/>
<accession>A3ZM10</accession>
<proteinExistence type="predicted"/>
<dbReference type="RefSeq" id="WP_002655665.1">
    <property type="nucleotide sequence ID" value="NZ_CH672377.1"/>
</dbReference>
<comment type="caution">
    <text evidence="1">The sequence shown here is derived from an EMBL/GenBank/DDBJ whole genome shotgun (WGS) entry which is preliminary data.</text>
</comment>
<reference evidence="1 2" key="1">
    <citation type="submission" date="2006-02" db="EMBL/GenBank/DDBJ databases">
        <authorList>
            <person name="Amann R."/>
            <person name="Ferriera S."/>
            <person name="Johnson J."/>
            <person name="Kravitz S."/>
            <person name="Halpern A."/>
            <person name="Remington K."/>
            <person name="Beeson K."/>
            <person name="Tran B."/>
            <person name="Rogers Y.-H."/>
            <person name="Friedman R."/>
            <person name="Venter J.C."/>
        </authorList>
    </citation>
    <scope>NUCLEOTIDE SEQUENCE [LARGE SCALE GENOMIC DNA]</scope>
    <source>
        <strain evidence="1 2">DSM 3645</strain>
    </source>
</reference>
<evidence type="ECO:0000313" key="1">
    <source>
        <dbReference type="EMBL" id="EAQ82793.1"/>
    </source>
</evidence>
<protein>
    <submittedName>
        <fullName evidence="1">Uncharacterized protein</fullName>
    </submittedName>
</protein>
<gene>
    <name evidence="1" type="ORF">DSM3645_10347</name>
</gene>
<name>A3ZM10_9BACT</name>
<sequence length="71" mass="7786">MKEPVKVKNAGENGSKIRDALKKLGLKDVSGKNQMPGAEFKLKVTEDTIEKLEKLKGKTFSVDGEGKVKLK</sequence>